<evidence type="ECO:0000256" key="2">
    <source>
        <dbReference type="ARBA" id="ARBA00022801"/>
    </source>
</evidence>
<keyword evidence="2" id="KW-0378">Hydrolase</keyword>
<dbReference type="PANTHER" id="PTHR43343">
    <property type="entry name" value="PEPTIDASE S12"/>
    <property type="match status" value="1"/>
</dbReference>
<dbReference type="InterPro" id="IPR051201">
    <property type="entry name" value="Chloro_Bact_Ser_Proteases"/>
</dbReference>
<proteinExistence type="predicted"/>
<dbReference type="Pfam" id="PF13365">
    <property type="entry name" value="Trypsin_2"/>
    <property type="match status" value="1"/>
</dbReference>
<dbReference type="InterPro" id="IPR036034">
    <property type="entry name" value="PDZ_sf"/>
</dbReference>
<keyword evidence="1" id="KW-0645">Protease</keyword>
<dbReference type="PRINTS" id="PR00834">
    <property type="entry name" value="PROTEASES2C"/>
</dbReference>
<organism evidence="4">
    <name type="scientific">marine sediment metagenome</name>
    <dbReference type="NCBI Taxonomy" id="412755"/>
    <lineage>
        <taxon>unclassified sequences</taxon>
        <taxon>metagenomes</taxon>
        <taxon>ecological metagenomes</taxon>
    </lineage>
</organism>
<dbReference type="InterPro" id="IPR001940">
    <property type="entry name" value="Peptidase_S1C"/>
</dbReference>
<name>A0A0F9X2B9_9ZZZZ</name>
<protein>
    <recommendedName>
        <fullName evidence="3">PDZ domain-containing protein</fullName>
    </recommendedName>
</protein>
<evidence type="ECO:0000313" key="4">
    <source>
        <dbReference type="EMBL" id="KKN92936.1"/>
    </source>
</evidence>
<evidence type="ECO:0000256" key="1">
    <source>
        <dbReference type="ARBA" id="ARBA00022670"/>
    </source>
</evidence>
<dbReference type="SMART" id="SM00228">
    <property type="entry name" value="PDZ"/>
    <property type="match status" value="1"/>
</dbReference>
<dbReference type="PANTHER" id="PTHR43343:SF3">
    <property type="entry name" value="PROTEASE DO-LIKE 8, CHLOROPLASTIC"/>
    <property type="match status" value="1"/>
</dbReference>
<dbReference type="Gene3D" id="2.30.42.10">
    <property type="match status" value="1"/>
</dbReference>
<dbReference type="SUPFAM" id="SSF50494">
    <property type="entry name" value="Trypsin-like serine proteases"/>
    <property type="match status" value="1"/>
</dbReference>
<dbReference type="Gene3D" id="2.40.10.120">
    <property type="match status" value="1"/>
</dbReference>
<evidence type="ECO:0000259" key="3">
    <source>
        <dbReference type="SMART" id="SM00228"/>
    </source>
</evidence>
<gene>
    <name evidence="4" type="ORF">LCGC14_0202350</name>
</gene>
<accession>A0A0F9X2B9</accession>
<sequence length="328" mass="33985">MHITRGLAALLALAFAGFAVATGQAEELAAEHWRTAIATVATQSVVAVLPVLQTHEINQEEPEGTGFAVRDGRTIVTADHVLGRANAVRLRLSSGAVRDADIALRDADTDIALLHISDALPPLAFSAGARTGADACVLGNAFGLGVSLACGVVSATDRRGVGFNRIEDFLQTDAAINPGMSGAPLITADGHVAGMASAIFTKSSDGNLGVNFVASARLLEAVLDDAEDGRIDRRAAGVILRPLPAPGETGEPGAEVVRVAPGSREDRAGIAEGDRIRAIGDLPVRGQPDYLTAIVLDAGQDTLTFSIERAGELLDILVHDKSEKGKDR</sequence>
<dbReference type="AlphaFoldDB" id="A0A0F9X2B9"/>
<dbReference type="EMBL" id="LAZR01000090">
    <property type="protein sequence ID" value="KKN92936.1"/>
    <property type="molecule type" value="Genomic_DNA"/>
</dbReference>
<reference evidence="4" key="1">
    <citation type="journal article" date="2015" name="Nature">
        <title>Complex archaea that bridge the gap between prokaryotes and eukaryotes.</title>
        <authorList>
            <person name="Spang A."/>
            <person name="Saw J.H."/>
            <person name="Jorgensen S.L."/>
            <person name="Zaremba-Niedzwiedzka K."/>
            <person name="Martijn J."/>
            <person name="Lind A.E."/>
            <person name="van Eijk R."/>
            <person name="Schleper C."/>
            <person name="Guy L."/>
            <person name="Ettema T.J."/>
        </authorList>
    </citation>
    <scope>NUCLEOTIDE SEQUENCE</scope>
</reference>
<feature type="domain" description="PDZ" evidence="3">
    <location>
        <begin position="206"/>
        <end position="311"/>
    </location>
</feature>
<dbReference type="GO" id="GO:0006508">
    <property type="term" value="P:proteolysis"/>
    <property type="evidence" value="ECO:0007669"/>
    <property type="project" value="UniProtKB-KW"/>
</dbReference>
<comment type="caution">
    <text evidence="4">The sequence shown here is derived from an EMBL/GenBank/DDBJ whole genome shotgun (WGS) entry which is preliminary data.</text>
</comment>
<dbReference type="SUPFAM" id="SSF50156">
    <property type="entry name" value="PDZ domain-like"/>
    <property type="match status" value="1"/>
</dbReference>
<dbReference type="InterPro" id="IPR001478">
    <property type="entry name" value="PDZ"/>
</dbReference>
<dbReference type="InterPro" id="IPR009003">
    <property type="entry name" value="Peptidase_S1_PA"/>
</dbReference>
<dbReference type="GO" id="GO:0004252">
    <property type="term" value="F:serine-type endopeptidase activity"/>
    <property type="evidence" value="ECO:0007669"/>
    <property type="project" value="InterPro"/>
</dbReference>